<dbReference type="RefSeq" id="WP_220161294.1">
    <property type="nucleotide sequence ID" value="NZ_CP080507.1"/>
</dbReference>
<accession>A0A8F9XGG2</accession>
<organism evidence="3 4">
    <name type="scientific">Horticoccus luteus</name>
    <dbReference type="NCBI Taxonomy" id="2862869"/>
    <lineage>
        <taxon>Bacteria</taxon>
        <taxon>Pseudomonadati</taxon>
        <taxon>Verrucomicrobiota</taxon>
        <taxon>Opitutia</taxon>
        <taxon>Opitutales</taxon>
        <taxon>Opitutaceae</taxon>
        <taxon>Horticoccus</taxon>
    </lineage>
</organism>
<sequence length="282" mass="30179">MAATSLAIAAPVVRIVASDLLGEKWATAMQRELAGTGQAVSVELTGSYRGGQELQDGKAQIGLLMFSPTEKLPEAPFFATPIAFEVVVVEVPRDLPLAELTLEQLAGIFGADRQKNMQRWGDLGVVGPWQTRPIAPHVLAPEGALTGPIFRQQVLGRRAMAATVGVQEDWAALRARVPADAGIVVLTAAPVEAAAGLKALSIARDPAAGAFALTAENVYRGDYPLRWPVYLVLRRDAARPLLPVVRELLSADAAERWREAGRVPLPESVRAGVAYQLEVLEK</sequence>
<gene>
    <name evidence="3" type="ORF">K0B96_12875</name>
</gene>
<keyword evidence="4" id="KW-1185">Reference proteome</keyword>
<dbReference type="Pfam" id="PF12849">
    <property type="entry name" value="PBP_like_2"/>
    <property type="match status" value="1"/>
</dbReference>
<dbReference type="InterPro" id="IPR050811">
    <property type="entry name" value="Phosphate_ABC_transporter"/>
</dbReference>
<dbReference type="AlphaFoldDB" id="A0A8F9XGG2"/>
<feature type="domain" description="PBP" evidence="2">
    <location>
        <begin position="25"/>
        <end position="240"/>
    </location>
</feature>
<dbReference type="PANTHER" id="PTHR30570:SF1">
    <property type="entry name" value="PHOSPHATE-BINDING PROTEIN PSTS"/>
    <property type="match status" value="1"/>
</dbReference>
<dbReference type="KEGG" id="ole:K0B96_12875"/>
<evidence type="ECO:0000313" key="3">
    <source>
        <dbReference type="EMBL" id="QYM78190.1"/>
    </source>
</evidence>
<dbReference type="Proteomes" id="UP000825051">
    <property type="component" value="Chromosome"/>
</dbReference>
<proteinExistence type="predicted"/>
<dbReference type="SUPFAM" id="SSF53850">
    <property type="entry name" value="Periplasmic binding protein-like II"/>
    <property type="match status" value="1"/>
</dbReference>
<evidence type="ECO:0000313" key="4">
    <source>
        <dbReference type="Proteomes" id="UP000825051"/>
    </source>
</evidence>
<dbReference type="Gene3D" id="3.40.190.10">
    <property type="entry name" value="Periplasmic binding protein-like II"/>
    <property type="match status" value="2"/>
</dbReference>
<dbReference type="EMBL" id="CP080507">
    <property type="protein sequence ID" value="QYM78190.1"/>
    <property type="molecule type" value="Genomic_DNA"/>
</dbReference>
<reference evidence="3" key="1">
    <citation type="submission" date="2021-08" db="EMBL/GenBank/DDBJ databases">
        <title>Genome of a novel bacterium of the phylum Verrucomicrobia, Oleiharenicola sp. KSB-15.</title>
        <authorList>
            <person name="Chung J.-H."/>
            <person name="Ahn J.-H."/>
            <person name="Yoon Y."/>
            <person name="Kim D.-Y."/>
            <person name="An S.-H."/>
            <person name="Park I."/>
            <person name="Yeon J."/>
        </authorList>
    </citation>
    <scope>NUCLEOTIDE SEQUENCE</scope>
    <source>
        <strain evidence="3">KSB-15</strain>
    </source>
</reference>
<dbReference type="InterPro" id="IPR024370">
    <property type="entry name" value="PBP_domain"/>
</dbReference>
<name>A0A8F9XGG2_9BACT</name>
<protein>
    <recommendedName>
        <fullName evidence="2">PBP domain-containing protein</fullName>
    </recommendedName>
</protein>
<dbReference type="PANTHER" id="PTHR30570">
    <property type="entry name" value="PERIPLASMIC PHOSPHATE BINDING COMPONENT OF PHOSPHATE ABC TRANSPORTER"/>
    <property type="match status" value="1"/>
</dbReference>
<evidence type="ECO:0000256" key="1">
    <source>
        <dbReference type="ARBA" id="ARBA00022729"/>
    </source>
</evidence>
<evidence type="ECO:0000259" key="2">
    <source>
        <dbReference type="Pfam" id="PF12849"/>
    </source>
</evidence>
<keyword evidence="1" id="KW-0732">Signal</keyword>